<dbReference type="Pfam" id="PF13607">
    <property type="entry name" value="Succ_CoA_lig"/>
    <property type="match status" value="1"/>
</dbReference>
<evidence type="ECO:0000259" key="3">
    <source>
        <dbReference type="PROSITE" id="PS50975"/>
    </source>
</evidence>
<dbReference type="Gene3D" id="3.30.1490.20">
    <property type="entry name" value="ATP-grasp fold, A domain"/>
    <property type="match status" value="1"/>
</dbReference>
<evidence type="ECO:0000313" key="5">
    <source>
        <dbReference type="Proteomes" id="UP000237752"/>
    </source>
</evidence>
<dbReference type="SUPFAM" id="SSF56059">
    <property type="entry name" value="Glutathione synthetase ATP-binding domain-like"/>
    <property type="match status" value="1"/>
</dbReference>
<accession>A0A2T1A0W8</accession>
<dbReference type="InterPro" id="IPR013815">
    <property type="entry name" value="ATP_grasp_subdomain_1"/>
</dbReference>
<dbReference type="PANTHER" id="PTHR42793">
    <property type="entry name" value="COA BINDING DOMAIN CONTAINING PROTEIN"/>
    <property type="match status" value="1"/>
</dbReference>
<dbReference type="FunFam" id="3.30.1490.20:FF:000020">
    <property type="entry name" value="Protein lysine acetyltransferase"/>
    <property type="match status" value="1"/>
</dbReference>
<evidence type="ECO:0000256" key="2">
    <source>
        <dbReference type="PROSITE-ProRule" id="PRU00409"/>
    </source>
</evidence>
<dbReference type="PANTHER" id="PTHR42793:SF4">
    <property type="entry name" value="BLL6376 PROTEIN"/>
    <property type="match status" value="1"/>
</dbReference>
<dbReference type="Gene3D" id="3.30.470.20">
    <property type="entry name" value="ATP-grasp fold, B domain"/>
    <property type="match status" value="1"/>
</dbReference>
<dbReference type="SUPFAM" id="SSF51735">
    <property type="entry name" value="NAD(P)-binding Rossmann-fold domains"/>
    <property type="match status" value="1"/>
</dbReference>
<comment type="caution">
    <text evidence="4">The sequence shown here is derived from an EMBL/GenBank/DDBJ whole genome shotgun (WGS) entry which is preliminary data.</text>
</comment>
<evidence type="ECO:0000313" key="4">
    <source>
        <dbReference type="EMBL" id="PRZ42246.1"/>
    </source>
</evidence>
<dbReference type="RefSeq" id="WP_202862482.1">
    <property type="nucleotide sequence ID" value="NZ_PVUE01000006.1"/>
</dbReference>
<dbReference type="GO" id="GO:0005524">
    <property type="term" value="F:ATP binding"/>
    <property type="evidence" value="ECO:0007669"/>
    <property type="project" value="UniProtKB-UniRule"/>
</dbReference>
<dbReference type="GO" id="GO:0046872">
    <property type="term" value="F:metal ion binding"/>
    <property type="evidence" value="ECO:0007669"/>
    <property type="project" value="InterPro"/>
</dbReference>
<dbReference type="InterPro" id="IPR032875">
    <property type="entry name" value="Succ_CoA_lig_flav_dom"/>
</dbReference>
<keyword evidence="2" id="KW-0547">Nucleotide-binding</keyword>
<dbReference type="AlphaFoldDB" id="A0A2T1A0W8"/>
<gene>
    <name evidence="4" type="ORF">CLV47_106117</name>
</gene>
<comment type="similarity">
    <text evidence="1">In the N-terminal section; belongs to the acetate CoA ligase alpha subunit family.</text>
</comment>
<dbReference type="Pfam" id="PF13380">
    <property type="entry name" value="CoA_binding_2"/>
    <property type="match status" value="1"/>
</dbReference>
<proteinExistence type="inferred from homology"/>
<evidence type="ECO:0000256" key="1">
    <source>
        <dbReference type="ARBA" id="ARBA00060888"/>
    </source>
</evidence>
<dbReference type="Gene3D" id="3.40.50.261">
    <property type="entry name" value="Succinyl-CoA synthetase domains"/>
    <property type="match status" value="2"/>
</dbReference>
<dbReference type="InterPro" id="IPR036291">
    <property type="entry name" value="NAD(P)-bd_dom_sf"/>
</dbReference>
<dbReference type="EMBL" id="PVUE01000006">
    <property type="protein sequence ID" value="PRZ42246.1"/>
    <property type="molecule type" value="Genomic_DNA"/>
</dbReference>
<keyword evidence="2" id="KW-0067">ATP-binding</keyword>
<dbReference type="Proteomes" id="UP000237752">
    <property type="component" value="Unassembled WGS sequence"/>
</dbReference>
<dbReference type="InterPro" id="IPR011761">
    <property type="entry name" value="ATP-grasp"/>
</dbReference>
<organism evidence="4 5">
    <name type="scientific">Antricoccus suffuscus</name>
    <dbReference type="NCBI Taxonomy" id="1629062"/>
    <lineage>
        <taxon>Bacteria</taxon>
        <taxon>Bacillati</taxon>
        <taxon>Actinomycetota</taxon>
        <taxon>Actinomycetes</taxon>
        <taxon>Geodermatophilales</taxon>
        <taxon>Antricoccaceae</taxon>
        <taxon>Antricoccus</taxon>
    </lineage>
</organism>
<dbReference type="InterPro" id="IPR003781">
    <property type="entry name" value="CoA-bd"/>
</dbReference>
<sequence length="712" mass="74388">MRPSMNRPGEPDQHFALDGLDALFEAKSIAILGASSDPSKIGGRPIRFLKERGYAGGVYPVNPNHAEVQGLRAFASLDAVEGPVDLAIVALPTPGVLPALKSCVQHNVRAAVVFSAGFAEMGADGADLQRQIRELARRSGMRVLGPNCIGVVNSKQGVYASFSAVADYMADRSYRSGVAFVSQSGAVGPHCLTVARTRGLDFQTWVTTGNEADIEFADCLAYMAMDDSVKVIAAYIEGCRNGAKLKAALQLARDRGKPVIVLKTGRSTIGAQAVASHTAALVGADNVYDALFEQYNVCRVDSIEELIDTAYACSAGEYPHGNKIGILTGSGGAGILMADQAAGLGLDVAPLPETAQRKLHDLWPPAGVMNPVDTTAQTSNDPKLFEQFLDVVLNEGNYDTVVVFLTYLGLLQPWTVTMTDALIEAKRRSPGSHIVVSMLAAPEAVRRLADENILVFDDPTAAVAAVHRLGQLSSGFAGQPAIEPVAPSVVPAYDGTTLNEYDAKRLLAQAGVEVGAEAIVRSPDDAAAAAVKVGFPVVLKVASTDIQHKSEVGGVLLDVGTAAVARDGYTKILGRVALAAPDARVDGVIVAPMVTGGVETIIGVQNDPVFGPVVMFGLGGVFVEVLGDVTYRLAPFDERVALELIMGVKGSALLQGARGGPSCDLAALAKMLSQVSHFAAANADRIASIDLNPVLALPDRAVAVDALIIPKA</sequence>
<reference evidence="4 5" key="1">
    <citation type="submission" date="2018-03" db="EMBL/GenBank/DDBJ databases">
        <title>Genomic Encyclopedia of Archaeal and Bacterial Type Strains, Phase II (KMG-II): from individual species to whole genera.</title>
        <authorList>
            <person name="Goeker M."/>
        </authorList>
    </citation>
    <scope>NUCLEOTIDE SEQUENCE [LARGE SCALE GENOMIC DNA]</scope>
    <source>
        <strain evidence="4 5">DSM 100065</strain>
    </source>
</reference>
<keyword evidence="5" id="KW-1185">Reference proteome</keyword>
<dbReference type="Gene3D" id="3.40.50.720">
    <property type="entry name" value="NAD(P)-binding Rossmann-like Domain"/>
    <property type="match status" value="1"/>
</dbReference>
<dbReference type="PROSITE" id="PS50975">
    <property type="entry name" value="ATP_GRASP"/>
    <property type="match status" value="1"/>
</dbReference>
<feature type="domain" description="ATP-grasp" evidence="3">
    <location>
        <begin position="504"/>
        <end position="540"/>
    </location>
</feature>
<dbReference type="Pfam" id="PF13549">
    <property type="entry name" value="ATP-grasp_5"/>
    <property type="match status" value="1"/>
</dbReference>
<name>A0A2T1A0W8_9ACTN</name>
<dbReference type="SUPFAM" id="SSF52210">
    <property type="entry name" value="Succinyl-CoA synthetase domains"/>
    <property type="match status" value="2"/>
</dbReference>
<dbReference type="SMART" id="SM00881">
    <property type="entry name" value="CoA_binding"/>
    <property type="match status" value="1"/>
</dbReference>
<protein>
    <submittedName>
        <fullName evidence="4">Acyl-CoA synthetase (NDP forming)</fullName>
    </submittedName>
</protein>
<dbReference type="InterPro" id="IPR016102">
    <property type="entry name" value="Succinyl-CoA_synth-like"/>
</dbReference>